<dbReference type="Pfam" id="PF01048">
    <property type="entry name" value="PNP_UDP_1"/>
    <property type="match status" value="1"/>
</dbReference>
<sequence length="255" mass="27722">MVNSPIGIFSACEGEISVLRDHMRLQRSEIFGNREFMIGSLYNRCVVLVLSHPGKTATALTATLLIDRFKCGFIIFGGVAGSMHPNVKVGDIVIASEVSQHDLDSRPLCDRFEVPDLGGKLWPTDRTDVFKAAVAKYLKHGFSADFNGVDLAQFHATQPTLHTGLIVCGDQFISSTQHKNDIIDGYKELSRAPLACEMEGGVLAVVGREFGIPVADLRVISDSADEEAEFDFNAFMEGFAGRLVAALVREAIACI</sequence>
<dbReference type="CDD" id="cd09008">
    <property type="entry name" value="MTAN"/>
    <property type="match status" value="1"/>
</dbReference>
<evidence type="ECO:0000259" key="1">
    <source>
        <dbReference type="Pfam" id="PF01048"/>
    </source>
</evidence>
<comment type="caution">
    <text evidence="2">The sequence shown here is derived from an EMBL/GenBank/DDBJ whole genome shotgun (WGS) entry which is preliminary data.</text>
</comment>
<dbReference type="Gene3D" id="3.40.50.1580">
    <property type="entry name" value="Nucleoside phosphorylase domain"/>
    <property type="match status" value="1"/>
</dbReference>
<dbReference type="InterPro" id="IPR000845">
    <property type="entry name" value="Nucleoside_phosphorylase_d"/>
</dbReference>
<dbReference type="NCBIfam" id="NF004079">
    <property type="entry name" value="PRK05584.1"/>
    <property type="match status" value="1"/>
</dbReference>
<dbReference type="EMBL" id="JAHDYR010000012">
    <property type="protein sequence ID" value="KAG9395128.1"/>
    <property type="molecule type" value="Genomic_DNA"/>
</dbReference>
<dbReference type="PANTHER" id="PTHR46832">
    <property type="entry name" value="5'-METHYLTHIOADENOSINE/S-ADENOSYLHOMOCYSTEINE NUCLEOSIDASE"/>
    <property type="match status" value="1"/>
</dbReference>
<evidence type="ECO:0000313" key="2">
    <source>
        <dbReference type="EMBL" id="KAG9395128.1"/>
    </source>
</evidence>
<dbReference type="OrthoDB" id="1891335at2759"/>
<dbReference type="SUPFAM" id="SSF53167">
    <property type="entry name" value="Purine and uridine phosphorylases"/>
    <property type="match status" value="1"/>
</dbReference>
<name>A0A8J6AVC9_9EUKA</name>
<dbReference type="AlphaFoldDB" id="A0A8J6AVC9"/>
<proteinExistence type="predicted"/>
<dbReference type="InterPro" id="IPR035994">
    <property type="entry name" value="Nucleoside_phosphorylase_sf"/>
</dbReference>
<dbReference type="PANTHER" id="PTHR46832:SF1">
    <property type="entry name" value="5'-METHYLTHIOADENOSINE_S-ADENOSYLHOMOCYSTEINE NUCLEOSIDASE"/>
    <property type="match status" value="1"/>
</dbReference>
<reference evidence="2" key="1">
    <citation type="submission" date="2021-05" db="EMBL/GenBank/DDBJ databases">
        <title>A free-living protist that lacks canonical eukaryotic 1 DNA replication and segregation systems.</title>
        <authorList>
            <person name="Salas-Leiva D.E."/>
            <person name="Tromer E.C."/>
            <person name="Curtis B.A."/>
            <person name="Jerlstrom-Hultqvist J."/>
            <person name="Kolisko M."/>
            <person name="Yi Z."/>
            <person name="Salas-Leiva J.S."/>
            <person name="Gallot-Lavallee L."/>
            <person name="Kops G.J.P.L."/>
            <person name="Archibald J.M."/>
            <person name="Simpson A.G.B."/>
            <person name="Roger A.J."/>
        </authorList>
    </citation>
    <scope>NUCLEOTIDE SEQUENCE</scope>
    <source>
        <strain evidence="2">BICM</strain>
    </source>
</reference>
<dbReference type="Proteomes" id="UP000717585">
    <property type="component" value="Unassembled WGS sequence"/>
</dbReference>
<evidence type="ECO:0000313" key="3">
    <source>
        <dbReference type="Proteomes" id="UP000717585"/>
    </source>
</evidence>
<keyword evidence="3" id="KW-1185">Reference proteome</keyword>
<gene>
    <name evidence="2" type="ORF">J8273_0347</name>
</gene>
<dbReference type="GO" id="GO:0009116">
    <property type="term" value="P:nucleoside metabolic process"/>
    <property type="evidence" value="ECO:0007669"/>
    <property type="project" value="InterPro"/>
</dbReference>
<dbReference type="GO" id="GO:0005829">
    <property type="term" value="C:cytosol"/>
    <property type="evidence" value="ECO:0007669"/>
    <property type="project" value="TreeGrafter"/>
</dbReference>
<dbReference type="GO" id="GO:0008782">
    <property type="term" value="F:adenosylhomocysteine nucleosidase activity"/>
    <property type="evidence" value="ECO:0007669"/>
    <property type="project" value="TreeGrafter"/>
</dbReference>
<accession>A0A8J6AVC9</accession>
<organism evidence="2 3">
    <name type="scientific">Carpediemonas membranifera</name>
    <dbReference type="NCBI Taxonomy" id="201153"/>
    <lineage>
        <taxon>Eukaryota</taxon>
        <taxon>Metamonada</taxon>
        <taxon>Carpediemonas-like organisms</taxon>
        <taxon>Carpediemonas</taxon>
    </lineage>
</organism>
<dbReference type="GO" id="GO:0008930">
    <property type="term" value="F:methylthioadenosine nucleosidase activity"/>
    <property type="evidence" value="ECO:0007669"/>
    <property type="project" value="TreeGrafter"/>
</dbReference>
<dbReference type="GO" id="GO:0019284">
    <property type="term" value="P:L-methionine salvage from S-adenosylmethionine"/>
    <property type="evidence" value="ECO:0007669"/>
    <property type="project" value="TreeGrafter"/>
</dbReference>
<protein>
    <submittedName>
        <fullName evidence="2">Phosphorylase superfamily</fullName>
    </submittedName>
</protein>
<feature type="domain" description="Nucleoside phosphorylase" evidence="1">
    <location>
        <begin position="5"/>
        <end position="252"/>
    </location>
</feature>